<name>A0A2S3WVM0_PSEPU</name>
<dbReference type="AlphaFoldDB" id="A0A2S3WVM0"/>
<organism evidence="1 2">
    <name type="scientific">Pseudomonas putida</name>
    <name type="common">Arthrobacter siderocapsulatus</name>
    <dbReference type="NCBI Taxonomy" id="303"/>
    <lineage>
        <taxon>Bacteria</taxon>
        <taxon>Pseudomonadati</taxon>
        <taxon>Pseudomonadota</taxon>
        <taxon>Gammaproteobacteria</taxon>
        <taxon>Pseudomonadales</taxon>
        <taxon>Pseudomonadaceae</taxon>
        <taxon>Pseudomonas</taxon>
    </lineage>
</organism>
<dbReference type="RefSeq" id="WP_103448545.1">
    <property type="nucleotide sequence ID" value="NZ_MINH01000021.1"/>
</dbReference>
<evidence type="ECO:0000313" key="2">
    <source>
        <dbReference type="Proteomes" id="UP000237230"/>
    </source>
</evidence>
<dbReference type="Pfam" id="PF09523">
    <property type="entry name" value="DUF2390"/>
    <property type="match status" value="1"/>
</dbReference>
<dbReference type="NCBIfam" id="TIGR02444">
    <property type="entry name" value="TIGR02444 family protein"/>
    <property type="match status" value="1"/>
</dbReference>
<dbReference type="OrthoDB" id="5795846at2"/>
<reference evidence="1 2" key="2">
    <citation type="submission" date="2018-03" db="EMBL/GenBank/DDBJ databases">
        <title>Draft genome of Pseudomonas putida strain KH-21-114.</title>
        <authorList>
            <person name="Yoshizawa S."/>
            <person name="Khan N.H."/>
            <person name="Nishimura M."/>
            <person name="Chiura H.X."/>
            <person name="Ogura Y."/>
            <person name="Hayashi T."/>
            <person name="Kogure K."/>
        </authorList>
    </citation>
    <scope>NUCLEOTIDE SEQUENCE [LARGE SCALE GENOMIC DNA]</scope>
    <source>
        <strain evidence="1 2">KH-21-114</strain>
    </source>
</reference>
<proteinExistence type="predicted"/>
<comment type="caution">
    <text evidence="1">The sequence shown here is derived from an EMBL/GenBank/DDBJ whole genome shotgun (WGS) entry which is preliminary data.</text>
</comment>
<protein>
    <submittedName>
        <fullName evidence="1">TIGR02444 family protein</fullName>
    </submittedName>
</protein>
<dbReference type="InterPro" id="IPR012659">
    <property type="entry name" value="CHP02444"/>
</dbReference>
<gene>
    <name evidence="1" type="ORF">BGP84_19565</name>
</gene>
<sequence>MYTDLWNHALALYARPGVETACLDVQAIGGDVCLLLCATWLQARAVTFSEERAQALRAIAGPWQHDVVAPLRSLRQQWRTPAQHDPHLAALREQVKGLELQAEKQLLQRLEACAKQWPTGSHEPTGDWLDRMAPDQARGHDALVGLRVAAAALQETEDGV</sequence>
<dbReference type="Proteomes" id="UP000237230">
    <property type="component" value="Unassembled WGS sequence"/>
</dbReference>
<evidence type="ECO:0000313" key="1">
    <source>
        <dbReference type="EMBL" id="POG05094.1"/>
    </source>
</evidence>
<reference evidence="1 2" key="1">
    <citation type="submission" date="2016-08" db="EMBL/GenBank/DDBJ databases">
        <authorList>
            <person name="Seilhamer J.J."/>
        </authorList>
    </citation>
    <scope>NUCLEOTIDE SEQUENCE [LARGE SCALE GENOMIC DNA]</scope>
    <source>
        <strain evidence="1 2">KH-21-114</strain>
    </source>
</reference>
<dbReference type="EMBL" id="MINH01000021">
    <property type="protein sequence ID" value="POG05094.1"/>
    <property type="molecule type" value="Genomic_DNA"/>
</dbReference>
<accession>A0A2S3WVM0</accession>